<comment type="caution">
    <text evidence="1">The sequence shown here is derived from an EMBL/GenBank/DDBJ whole genome shotgun (WGS) entry which is preliminary data.</text>
</comment>
<evidence type="ECO:0000313" key="1">
    <source>
        <dbReference type="EMBL" id="KAK9221922.1"/>
    </source>
</evidence>
<organism evidence="1 2">
    <name type="scientific">Citrus x changshan-huyou</name>
    <dbReference type="NCBI Taxonomy" id="2935761"/>
    <lineage>
        <taxon>Eukaryota</taxon>
        <taxon>Viridiplantae</taxon>
        <taxon>Streptophyta</taxon>
        <taxon>Embryophyta</taxon>
        <taxon>Tracheophyta</taxon>
        <taxon>Spermatophyta</taxon>
        <taxon>Magnoliopsida</taxon>
        <taxon>eudicotyledons</taxon>
        <taxon>Gunneridae</taxon>
        <taxon>Pentapetalae</taxon>
        <taxon>rosids</taxon>
        <taxon>malvids</taxon>
        <taxon>Sapindales</taxon>
        <taxon>Rutaceae</taxon>
        <taxon>Aurantioideae</taxon>
        <taxon>Citrus</taxon>
    </lineage>
</organism>
<dbReference type="EMBL" id="JBCGBO010000002">
    <property type="protein sequence ID" value="KAK9221922.1"/>
    <property type="molecule type" value="Genomic_DNA"/>
</dbReference>
<proteinExistence type="predicted"/>
<reference evidence="1 2" key="1">
    <citation type="submission" date="2024-05" db="EMBL/GenBank/DDBJ databases">
        <title>Haplotype-resolved chromosome-level genome assembly of Huyou (Citrus changshanensis).</title>
        <authorList>
            <person name="Miao C."/>
            <person name="Chen W."/>
            <person name="Wu Y."/>
            <person name="Wang L."/>
            <person name="Zhao S."/>
            <person name="Grierson D."/>
            <person name="Xu C."/>
            <person name="Chen K."/>
        </authorList>
    </citation>
    <scope>NUCLEOTIDE SEQUENCE [LARGE SCALE GENOMIC DNA]</scope>
    <source>
        <strain evidence="1">01-14</strain>
        <tissue evidence="1">Leaf</tissue>
    </source>
</reference>
<keyword evidence="2" id="KW-1185">Reference proteome</keyword>
<evidence type="ECO:0000313" key="2">
    <source>
        <dbReference type="Proteomes" id="UP001428341"/>
    </source>
</evidence>
<sequence>MTGMIKTNNKVQACSEFIVPFPDEITKIDCGTAYRHQFKDEIAKHEPIPTMEVGSECSTKNYAESLYFSYAKLKGFGVRKDVKCIDRNG</sequence>
<gene>
    <name evidence="1" type="ORF">WN944_010353</name>
</gene>
<accession>A0AAP0QX15</accession>
<dbReference type="Proteomes" id="UP001428341">
    <property type="component" value="Unassembled WGS sequence"/>
</dbReference>
<name>A0AAP0QX15_9ROSI</name>
<protein>
    <submittedName>
        <fullName evidence="1">Uncharacterized protein</fullName>
    </submittedName>
</protein>
<dbReference type="AlphaFoldDB" id="A0AAP0QX15"/>